<dbReference type="RefSeq" id="WP_226614286.1">
    <property type="nucleotide sequence ID" value="NZ_JAJAQI010000092.1"/>
</dbReference>
<dbReference type="SMART" id="SM00387">
    <property type="entry name" value="HATPase_c"/>
    <property type="match status" value="1"/>
</dbReference>
<dbReference type="PANTHER" id="PTHR41523">
    <property type="entry name" value="TWO-COMPONENT SYSTEM SENSOR PROTEIN"/>
    <property type="match status" value="1"/>
</dbReference>
<dbReference type="AlphaFoldDB" id="A0A9X1LDK5"/>
<evidence type="ECO:0000256" key="3">
    <source>
        <dbReference type="ARBA" id="ARBA00022553"/>
    </source>
</evidence>
<dbReference type="Pfam" id="PF07568">
    <property type="entry name" value="HisKA_2"/>
    <property type="match status" value="1"/>
</dbReference>
<evidence type="ECO:0000313" key="11">
    <source>
        <dbReference type="Proteomes" id="UP001139311"/>
    </source>
</evidence>
<dbReference type="InterPro" id="IPR036890">
    <property type="entry name" value="HATPase_C_sf"/>
</dbReference>
<dbReference type="EMBL" id="JAJAQI010000092">
    <property type="protein sequence ID" value="MCB4825400.1"/>
    <property type="molecule type" value="Genomic_DNA"/>
</dbReference>
<protein>
    <recommendedName>
        <fullName evidence="2">histidine kinase</fullName>
        <ecNumber evidence="2">2.7.13.3</ecNumber>
    </recommendedName>
</protein>
<sequence>MVGTDGRITFANRAALARLGPGAAGAARDLIALSPGTEAAAGLRAYLRRCSGTRSSLLGVVELLGADGQVSRFRSHGGLLEAARDGSSARVLLRLSDSGDERFSALAQKVHDLNEENRKRRRIQALLEEALRDRDILLRELHHRVKNNIHMLAGMLSAARRESIVPEAASVLQDASRRLAAVGAVHQMLYLGNNFRGVRGDEFVIRIGGMIMAGAGAAERLSVMAEPLEIPNDAAAPLALILNELLANALKYGVRADGTPGRIHLNLSAAISVIELAVEDEGPGFDFAAGAGKRASGLGLVRGLARQIGGSFTVERSPSGGARCVIRFQDRGRVATGNIQG</sequence>
<dbReference type="PANTHER" id="PTHR41523:SF8">
    <property type="entry name" value="ETHYLENE RESPONSE SENSOR PROTEIN"/>
    <property type="match status" value="1"/>
</dbReference>
<accession>A0A9X1LDK5</accession>
<comment type="caution">
    <text evidence="10">The sequence shown here is derived from an EMBL/GenBank/DDBJ whole genome shotgun (WGS) entry which is preliminary data.</text>
</comment>
<feature type="coiled-coil region" evidence="8">
    <location>
        <begin position="113"/>
        <end position="140"/>
    </location>
</feature>
<dbReference type="SUPFAM" id="SSF55874">
    <property type="entry name" value="ATPase domain of HSP90 chaperone/DNA topoisomerase II/histidine kinase"/>
    <property type="match status" value="1"/>
</dbReference>
<dbReference type="Gene3D" id="3.30.565.10">
    <property type="entry name" value="Histidine kinase-like ATPase, C-terminal domain"/>
    <property type="match status" value="1"/>
</dbReference>
<proteinExistence type="predicted"/>
<keyword evidence="11" id="KW-1185">Reference proteome</keyword>
<gene>
    <name evidence="10" type="ORF">LHA35_27190</name>
</gene>
<evidence type="ECO:0000256" key="2">
    <source>
        <dbReference type="ARBA" id="ARBA00012438"/>
    </source>
</evidence>
<keyword evidence="6 10" id="KW-0418">Kinase</keyword>
<evidence type="ECO:0000256" key="5">
    <source>
        <dbReference type="ARBA" id="ARBA00022741"/>
    </source>
</evidence>
<feature type="domain" description="Histidine kinase/HSP90-like ATPase" evidence="9">
    <location>
        <begin position="233"/>
        <end position="332"/>
    </location>
</feature>
<reference evidence="10" key="1">
    <citation type="submission" date="2021-10" db="EMBL/GenBank/DDBJ databases">
        <title>Roseicella aerolatum sp. nov., isolated from aerosols of e-waste dismantling site.</title>
        <authorList>
            <person name="Qin T."/>
        </authorList>
    </citation>
    <scope>NUCLEOTIDE SEQUENCE</scope>
    <source>
        <strain evidence="10">GB24</strain>
    </source>
</reference>
<keyword evidence="7" id="KW-0067">ATP-binding</keyword>
<keyword evidence="8" id="KW-0175">Coiled coil</keyword>
<dbReference type="GO" id="GO:0005524">
    <property type="term" value="F:ATP binding"/>
    <property type="evidence" value="ECO:0007669"/>
    <property type="project" value="UniProtKB-KW"/>
</dbReference>
<dbReference type="Proteomes" id="UP001139311">
    <property type="component" value="Unassembled WGS sequence"/>
</dbReference>
<dbReference type="Pfam" id="PF02518">
    <property type="entry name" value="HATPase_c"/>
    <property type="match status" value="1"/>
</dbReference>
<keyword evidence="4" id="KW-0808">Transferase</keyword>
<dbReference type="InterPro" id="IPR003594">
    <property type="entry name" value="HATPase_dom"/>
</dbReference>
<evidence type="ECO:0000259" key="9">
    <source>
        <dbReference type="SMART" id="SM00387"/>
    </source>
</evidence>
<evidence type="ECO:0000313" key="10">
    <source>
        <dbReference type="EMBL" id="MCB4825400.1"/>
    </source>
</evidence>
<keyword evidence="3" id="KW-0597">Phosphoprotein</keyword>
<name>A0A9X1LDK5_9PROT</name>
<dbReference type="InterPro" id="IPR011495">
    <property type="entry name" value="Sig_transdc_His_kin_sub2_dim/P"/>
</dbReference>
<evidence type="ECO:0000256" key="7">
    <source>
        <dbReference type="ARBA" id="ARBA00022840"/>
    </source>
</evidence>
<dbReference type="EC" id="2.7.13.3" evidence="2"/>
<dbReference type="GO" id="GO:0004673">
    <property type="term" value="F:protein histidine kinase activity"/>
    <property type="evidence" value="ECO:0007669"/>
    <property type="project" value="UniProtKB-EC"/>
</dbReference>
<organism evidence="10 11">
    <name type="scientific">Roseicella aerolata</name>
    <dbReference type="NCBI Taxonomy" id="2883479"/>
    <lineage>
        <taxon>Bacteria</taxon>
        <taxon>Pseudomonadati</taxon>
        <taxon>Pseudomonadota</taxon>
        <taxon>Alphaproteobacteria</taxon>
        <taxon>Acetobacterales</taxon>
        <taxon>Roseomonadaceae</taxon>
        <taxon>Roseicella</taxon>
    </lineage>
</organism>
<comment type="catalytic activity">
    <reaction evidence="1">
        <text>ATP + protein L-histidine = ADP + protein N-phospho-L-histidine.</text>
        <dbReference type="EC" id="2.7.13.3"/>
    </reaction>
</comment>
<evidence type="ECO:0000256" key="6">
    <source>
        <dbReference type="ARBA" id="ARBA00022777"/>
    </source>
</evidence>
<evidence type="ECO:0000256" key="1">
    <source>
        <dbReference type="ARBA" id="ARBA00000085"/>
    </source>
</evidence>
<evidence type="ECO:0000256" key="4">
    <source>
        <dbReference type="ARBA" id="ARBA00022679"/>
    </source>
</evidence>
<evidence type="ECO:0000256" key="8">
    <source>
        <dbReference type="SAM" id="Coils"/>
    </source>
</evidence>
<keyword evidence="5" id="KW-0547">Nucleotide-binding</keyword>